<dbReference type="InterPro" id="IPR005225">
    <property type="entry name" value="Small_GTP-bd"/>
</dbReference>
<dbReference type="SMART" id="SM00174">
    <property type="entry name" value="RHO"/>
    <property type="match status" value="1"/>
</dbReference>
<accession>A0A9P3PIL9</accession>
<evidence type="ECO:0000256" key="4">
    <source>
        <dbReference type="ARBA" id="ARBA00023136"/>
    </source>
</evidence>
<feature type="compositionally biased region" description="Low complexity" evidence="5">
    <location>
        <begin position="267"/>
        <end position="284"/>
    </location>
</feature>
<gene>
    <name evidence="6" type="ORF">LshimejAT787_0304110</name>
</gene>
<feature type="compositionally biased region" description="Low complexity" evidence="5">
    <location>
        <begin position="417"/>
        <end position="429"/>
    </location>
</feature>
<feature type="compositionally biased region" description="Low complexity" evidence="5">
    <location>
        <begin position="317"/>
        <end position="353"/>
    </location>
</feature>
<feature type="region of interest" description="Disordered" evidence="5">
    <location>
        <begin position="563"/>
        <end position="588"/>
    </location>
</feature>
<dbReference type="SMART" id="SM00176">
    <property type="entry name" value="RAN"/>
    <property type="match status" value="1"/>
</dbReference>
<dbReference type="NCBIfam" id="TIGR00231">
    <property type="entry name" value="small_GTP"/>
    <property type="match status" value="1"/>
</dbReference>
<feature type="region of interest" description="Disordered" evidence="5">
    <location>
        <begin position="190"/>
        <end position="216"/>
    </location>
</feature>
<dbReference type="FunFam" id="3.40.50.300:FF:001193">
    <property type="entry name" value="Rab family, other"/>
    <property type="match status" value="1"/>
</dbReference>
<dbReference type="GO" id="GO:0016020">
    <property type="term" value="C:membrane"/>
    <property type="evidence" value="ECO:0007669"/>
    <property type="project" value="UniProtKB-SubCell"/>
</dbReference>
<evidence type="ECO:0000256" key="1">
    <source>
        <dbReference type="ARBA" id="ARBA00004370"/>
    </source>
</evidence>
<dbReference type="SMART" id="SM00175">
    <property type="entry name" value="RAB"/>
    <property type="match status" value="1"/>
</dbReference>
<name>A0A9P3PIL9_LYOSH</name>
<keyword evidence="4" id="KW-0472">Membrane</keyword>
<comment type="subcellular location">
    <subcellularLocation>
        <location evidence="1">Membrane</location>
    </subcellularLocation>
</comment>
<comment type="similarity">
    <text evidence="2">Belongs to the small GTPase superfamily. Rab family.</text>
</comment>
<protein>
    <submittedName>
        <fullName evidence="6">Rab subfamily of small GTPases</fullName>
    </submittedName>
</protein>
<evidence type="ECO:0000256" key="2">
    <source>
        <dbReference type="ARBA" id="ARBA00006270"/>
    </source>
</evidence>
<dbReference type="PRINTS" id="PR00449">
    <property type="entry name" value="RASTRNSFRMNG"/>
</dbReference>
<keyword evidence="3" id="KW-0547">Nucleotide-binding</keyword>
<dbReference type="InterPro" id="IPR027417">
    <property type="entry name" value="P-loop_NTPase"/>
</dbReference>
<dbReference type="Proteomes" id="UP001063166">
    <property type="component" value="Unassembled WGS sequence"/>
</dbReference>
<feature type="compositionally biased region" description="Low complexity" evidence="5">
    <location>
        <begin position="361"/>
        <end position="398"/>
    </location>
</feature>
<feature type="compositionally biased region" description="Low complexity" evidence="5">
    <location>
        <begin position="653"/>
        <end position="664"/>
    </location>
</feature>
<feature type="region of interest" description="Disordered" evidence="5">
    <location>
        <begin position="267"/>
        <end position="431"/>
    </location>
</feature>
<feature type="compositionally biased region" description="Polar residues" evidence="5">
    <location>
        <begin position="292"/>
        <end position="316"/>
    </location>
</feature>
<evidence type="ECO:0000313" key="6">
    <source>
        <dbReference type="EMBL" id="GLB36123.1"/>
    </source>
</evidence>
<dbReference type="Pfam" id="PF00071">
    <property type="entry name" value="Ras"/>
    <property type="match status" value="1"/>
</dbReference>
<organism evidence="6 7">
    <name type="scientific">Lyophyllum shimeji</name>
    <name type="common">Hon-shimeji</name>
    <name type="synonym">Tricholoma shimeji</name>
    <dbReference type="NCBI Taxonomy" id="47721"/>
    <lineage>
        <taxon>Eukaryota</taxon>
        <taxon>Fungi</taxon>
        <taxon>Dikarya</taxon>
        <taxon>Basidiomycota</taxon>
        <taxon>Agaricomycotina</taxon>
        <taxon>Agaricomycetes</taxon>
        <taxon>Agaricomycetidae</taxon>
        <taxon>Agaricales</taxon>
        <taxon>Tricholomatineae</taxon>
        <taxon>Lyophyllaceae</taxon>
        <taxon>Lyophyllum</taxon>
    </lineage>
</organism>
<evidence type="ECO:0000256" key="3">
    <source>
        <dbReference type="ARBA" id="ARBA00022741"/>
    </source>
</evidence>
<keyword evidence="7" id="KW-1185">Reference proteome</keyword>
<dbReference type="OrthoDB" id="9989112at2759"/>
<dbReference type="SUPFAM" id="SSF52540">
    <property type="entry name" value="P-loop containing nucleoside triphosphate hydrolases"/>
    <property type="match status" value="1"/>
</dbReference>
<feature type="compositionally biased region" description="Polar residues" evidence="5">
    <location>
        <begin position="404"/>
        <end position="416"/>
    </location>
</feature>
<dbReference type="InterPro" id="IPR050209">
    <property type="entry name" value="Rab_GTPases_membrane_traffic"/>
</dbReference>
<dbReference type="GO" id="GO:0005525">
    <property type="term" value="F:GTP binding"/>
    <property type="evidence" value="ECO:0007669"/>
    <property type="project" value="InterPro"/>
</dbReference>
<evidence type="ECO:0000313" key="7">
    <source>
        <dbReference type="Proteomes" id="UP001063166"/>
    </source>
</evidence>
<feature type="compositionally biased region" description="Low complexity" evidence="5">
    <location>
        <begin position="207"/>
        <end position="216"/>
    </location>
</feature>
<dbReference type="PROSITE" id="PS51419">
    <property type="entry name" value="RAB"/>
    <property type="match status" value="1"/>
</dbReference>
<dbReference type="EMBL" id="BRPK01000003">
    <property type="protein sequence ID" value="GLB36123.1"/>
    <property type="molecule type" value="Genomic_DNA"/>
</dbReference>
<dbReference type="AlphaFoldDB" id="A0A9P3PIL9"/>
<dbReference type="PANTHER" id="PTHR47979">
    <property type="entry name" value="DRAB11-RELATED"/>
    <property type="match status" value="1"/>
</dbReference>
<reference evidence="6" key="1">
    <citation type="submission" date="2022-07" db="EMBL/GenBank/DDBJ databases">
        <title>The genome of Lyophyllum shimeji provides insight into the initial evolution of ectomycorrhizal fungal genome.</title>
        <authorList>
            <person name="Kobayashi Y."/>
            <person name="Shibata T."/>
            <person name="Hirakawa H."/>
            <person name="Shigenobu S."/>
            <person name="Nishiyama T."/>
            <person name="Yamada A."/>
            <person name="Hasebe M."/>
            <person name="Kawaguchi M."/>
        </authorList>
    </citation>
    <scope>NUCLEOTIDE SEQUENCE</scope>
    <source>
        <strain evidence="6">AT787</strain>
    </source>
</reference>
<dbReference type="PROSITE" id="PS51421">
    <property type="entry name" value="RAS"/>
    <property type="match status" value="1"/>
</dbReference>
<sequence length="737" mass="78942">MNDYEADATELLETYDFLMKYIIIGEAGTGKSCLLHHFTHNTFKDHSQHTIGVEFSSRTVRLGEKRIKLQLWDTAGQERFRSVTRSYYRGAAGAILVYDITNRDSFVNLSRWLADARALGSPHLVSVLVGNKSDREEDREVEWAEASRWAAENDVHFLEASSLTGDNVEAPFLLAARSILLSIESGALDPEKAGSGQVLRDTHSREAATPPTAYPTGPLPLSLMRLQPVLSCPAFGFTPYPYVSYTIFHFMIYSHVRLFPTLNRSLTSTASTDPASASSTTSLSFGIIPGKTSGQSGSLAQSMSSVPSHPTTFRSNTVPPVASAKPPAVPTTMSQPPSTSTRSPIKGVTTSPTGPAPGPPTTSTTTTNPTTTTKTSSTSHTEPPTTSPTPSSSTSTGPIIPVTQPRTTTETSIQGLTPTRTRTSTITDRPVSTFSSPVAVSVVDPNNGRVSLTTPAVVTVFSTSSGANGELVTFTHVVANPTGFSAENQVSSAGFLGNHGAAAAVFVVNRRQRWLAGLQQPMPSNPFEDPSDPPPMRSVNDNHQDINWDGSAPFAFGNEEPRRLSMHSSSSHHHNDVTPLVGIGSGMSPRRVPVPKDDLYTNESRVVGFGVGYGRAFNDDRRDRASLAQSSPSIYPASLPPSGDEETIDATQSPISEHSSGSSSRKVVAGAPPRPPRSHLRRSITKPYDVYPVTPPTSVSSHAPSKPPSPILDQTKVTGRRTLLDVRPRPGQESAVQ</sequence>
<proteinExistence type="inferred from homology"/>
<comment type="caution">
    <text evidence="6">The sequence shown here is derived from an EMBL/GenBank/DDBJ whole genome shotgun (WGS) entry which is preliminary data.</text>
</comment>
<dbReference type="GO" id="GO:0003924">
    <property type="term" value="F:GTPase activity"/>
    <property type="evidence" value="ECO:0007669"/>
    <property type="project" value="InterPro"/>
</dbReference>
<dbReference type="InterPro" id="IPR001806">
    <property type="entry name" value="Small_GTPase"/>
</dbReference>
<dbReference type="SMART" id="SM00173">
    <property type="entry name" value="RAS"/>
    <property type="match status" value="1"/>
</dbReference>
<feature type="region of interest" description="Disordered" evidence="5">
    <location>
        <begin position="622"/>
        <end position="737"/>
    </location>
</feature>
<evidence type="ECO:0000256" key="5">
    <source>
        <dbReference type="SAM" id="MobiDB-lite"/>
    </source>
</evidence>
<dbReference type="Gene3D" id="3.40.50.300">
    <property type="entry name" value="P-loop containing nucleotide triphosphate hydrolases"/>
    <property type="match status" value="1"/>
</dbReference>